<evidence type="ECO:0000259" key="2">
    <source>
        <dbReference type="PROSITE" id="PS50227"/>
    </source>
</evidence>
<dbReference type="PROSITE" id="PS50227">
    <property type="entry name" value="G_PROTEIN_RECEP_F2_3"/>
    <property type="match status" value="1"/>
</dbReference>
<dbReference type="GO" id="GO:0005886">
    <property type="term" value="C:plasma membrane"/>
    <property type="evidence" value="ECO:0007669"/>
    <property type="project" value="TreeGrafter"/>
</dbReference>
<dbReference type="AlphaFoldDB" id="A0A151PE53"/>
<dbReference type="Pfam" id="PF02793">
    <property type="entry name" value="HRM"/>
    <property type="match status" value="1"/>
</dbReference>
<dbReference type="SMART" id="SM00008">
    <property type="entry name" value="HormR"/>
    <property type="match status" value="1"/>
</dbReference>
<dbReference type="EMBL" id="AKHW03000487">
    <property type="protein sequence ID" value="KYO47025.1"/>
    <property type="molecule type" value="Genomic_DNA"/>
</dbReference>
<dbReference type="Proteomes" id="UP000050525">
    <property type="component" value="Unassembled WGS sequence"/>
</dbReference>
<name>A0A151PE53_ALLMI</name>
<dbReference type="PRINTS" id="PR01156">
    <property type="entry name" value="PACAPRECEPTR"/>
</dbReference>
<dbReference type="PANTHER" id="PTHR45620:SF12">
    <property type="entry name" value="PITUITARY ADENYLATE CYCLASE-ACTIVATING POLYPEPTIDE TYPE I RECEPTOR"/>
    <property type="match status" value="1"/>
</dbReference>
<reference evidence="3 4" key="1">
    <citation type="journal article" date="2012" name="Genome Biol.">
        <title>Sequencing three crocodilian genomes to illuminate the evolution of archosaurs and amniotes.</title>
        <authorList>
            <person name="St John J.A."/>
            <person name="Braun E.L."/>
            <person name="Isberg S.R."/>
            <person name="Miles L.G."/>
            <person name="Chong A.Y."/>
            <person name="Gongora J."/>
            <person name="Dalzell P."/>
            <person name="Moran C."/>
            <person name="Bed'hom B."/>
            <person name="Abzhanov A."/>
            <person name="Burgess S.C."/>
            <person name="Cooksey A.M."/>
            <person name="Castoe T.A."/>
            <person name="Crawford N.G."/>
            <person name="Densmore L.D."/>
            <person name="Drew J.C."/>
            <person name="Edwards S.V."/>
            <person name="Faircloth B.C."/>
            <person name="Fujita M.K."/>
            <person name="Greenwold M.J."/>
            <person name="Hoffmann F.G."/>
            <person name="Howard J.M."/>
            <person name="Iguchi T."/>
            <person name="Janes D.E."/>
            <person name="Khan S.Y."/>
            <person name="Kohno S."/>
            <person name="de Koning A.J."/>
            <person name="Lance S.L."/>
            <person name="McCarthy F.M."/>
            <person name="McCormack J.E."/>
            <person name="Merchant M.E."/>
            <person name="Peterson D.G."/>
            <person name="Pollock D.D."/>
            <person name="Pourmand N."/>
            <person name="Raney B.J."/>
            <person name="Roessler K.A."/>
            <person name="Sanford J.R."/>
            <person name="Sawyer R.H."/>
            <person name="Schmidt C.J."/>
            <person name="Triplett E.W."/>
            <person name="Tuberville T.D."/>
            <person name="Venegas-Anaya M."/>
            <person name="Howard J.T."/>
            <person name="Jarvis E.D."/>
            <person name="Guillette L.J.Jr."/>
            <person name="Glenn T.C."/>
            <person name="Green R.E."/>
            <person name="Ray D.A."/>
        </authorList>
    </citation>
    <scope>NUCLEOTIDE SEQUENCE [LARGE SCALE GENOMIC DNA]</scope>
    <source>
        <strain evidence="3">KSC_2009_1</strain>
    </source>
</reference>
<dbReference type="GO" id="GO:0007188">
    <property type="term" value="P:adenylate cyclase-modulating G protein-coupled receptor signaling pathway"/>
    <property type="evidence" value="ECO:0007669"/>
    <property type="project" value="TreeGrafter"/>
</dbReference>
<feature type="signal peptide" evidence="1">
    <location>
        <begin position="1"/>
        <end position="23"/>
    </location>
</feature>
<dbReference type="InterPro" id="IPR001879">
    <property type="entry name" value="GPCR_2_extracellular_dom"/>
</dbReference>
<organism evidence="3 4">
    <name type="scientific">Alligator mississippiensis</name>
    <name type="common">American alligator</name>
    <dbReference type="NCBI Taxonomy" id="8496"/>
    <lineage>
        <taxon>Eukaryota</taxon>
        <taxon>Metazoa</taxon>
        <taxon>Chordata</taxon>
        <taxon>Craniata</taxon>
        <taxon>Vertebrata</taxon>
        <taxon>Euteleostomi</taxon>
        <taxon>Archelosauria</taxon>
        <taxon>Archosauria</taxon>
        <taxon>Crocodylia</taxon>
        <taxon>Alligatoridae</taxon>
        <taxon>Alligatorinae</taxon>
        <taxon>Alligator</taxon>
    </lineage>
</organism>
<evidence type="ECO:0000256" key="1">
    <source>
        <dbReference type="SAM" id="SignalP"/>
    </source>
</evidence>
<feature type="domain" description="G-protein coupled receptors family 2 profile 1" evidence="2">
    <location>
        <begin position="33"/>
        <end position="124"/>
    </location>
</feature>
<dbReference type="GO" id="GO:0008528">
    <property type="term" value="F:G protein-coupled peptide receptor activity"/>
    <property type="evidence" value="ECO:0007669"/>
    <property type="project" value="TreeGrafter"/>
</dbReference>
<proteinExistence type="predicted"/>
<dbReference type="Gene3D" id="4.10.1240.10">
    <property type="entry name" value="GPCR, family 2, extracellular hormone receptor domain"/>
    <property type="match status" value="1"/>
</dbReference>
<dbReference type="GO" id="GO:0017046">
    <property type="term" value="F:peptide hormone binding"/>
    <property type="evidence" value="ECO:0007669"/>
    <property type="project" value="TreeGrafter"/>
</dbReference>
<dbReference type="STRING" id="8496.A0A151PE53"/>
<dbReference type="GO" id="GO:0004999">
    <property type="term" value="F:vasoactive intestinal polypeptide receptor activity"/>
    <property type="evidence" value="ECO:0007669"/>
    <property type="project" value="InterPro"/>
</dbReference>
<dbReference type="InterPro" id="IPR017983">
    <property type="entry name" value="GPCR_2_secretin-like_CS"/>
</dbReference>
<feature type="chain" id="PRO_5007586935" description="G-protein coupled receptors family 2 profile 1 domain-containing protein" evidence="1">
    <location>
        <begin position="24"/>
        <end position="144"/>
    </location>
</feature>
<sequence length="144" mass="16487">MAIHWKPCFFVLTLLPLVVAVHSDCVFKKEQEACLEKIRRATVLNPMNDSSPGCAGMWDNITCWKPASVGEIVFVKCPAFFRIINFEDGWEVDNMAQTHTGEKQLCCLLFYISSPIAYLSPGCWNTRYNVTLKSQLDTSYYYKQ</sequence>
<accession>A0A151PE53</accession>
<dbReference type="InterPro" id="IPR002285">
    <property type="entry name" value="GPCR_2_PACAP_1_rcpt"/>
</dbReference>
<keyword evidence="4" id="KW-1185">Reference proteome</keyword>
<dbReference type="InterPro" id="IPR050332">
    <property type="entry name" value="GPCR_2"/>
</dbReference>
<comment type="caution">
    <text evidence="3">The sequence shown here is derived from an EMBL/GenBank/DDBJ whole genome shotgun (WGS) entry which is preliminary data.</text>
</comment>
<dbReference type="PANTHER" id="PTHR45620">
    <property type="entry name" value="PDF RECEPTOR-LIKE PROTEIN-RELATED"/>
    <property type="match status" value="1"/>
</dbReference>
<dbReference type="InterPro" id="IPR036445">
    <property type="entry name" value="GPCR_2_extracell_dom_sf"/>
</dbReference>
<evidence type="ECO:0000313" key="4">
    <source>
        <dbReference type="Proteomes" id="UP000050525"/>
    </source>
</evidence>
<evidence type="ECO:0000313" key="3">
    <source>
        <dbReference type="EMBL" id="KYO47025.1"/>
    </source>
</evidence>
<protein>
    <recommendedName>
        <fullName evidence="2">G-protein coupled receptors family 2 profile 1 domain-containing protein</fullName>
    </recommendedName>
</protein>
<gene>
    <name evidence="3" type="ORF">Y1Q_0014568</name>
</gene>
<dbReference type="PROSITE" id="PS00649">
    <property type="entry name" value="G_PROTEIN_RECEP_F2_1"/>
    <property type="match status" value="1"/>
</dbReference>
<dbReference type="SUPFAM" id="SSF111418">
    <property type="entry name" value="Hormone receptor domain"/>
    <property type="match status" value="1"/>
</dbReference>
<keyword evidence="1" id="KW-0732">Signal</keyword>